<name>Z9JJJ6_9GAMM</name>
<reference evidence="1 2" key="1">
    <citation type="journal article" date="2014" name="Genome Announc.">
        <title>Draft Genome Sequence of Xylella fastidiosa Pear Leaf Scorch Strain in Taiwan.</title>
        <authorList>
            <person name="Su C.C."/>
            <person name="Deng W.L."/>
            <person name="Jan F.J."/>
            <person name="Chang C.J."/>
            <person name="Huang H."/>
            <person name="Chen J."/>
        </authorList>
    </citation>
    <scope>NUCLEOTIDE SEQUENCE [LARGE SCALE GENOMIC DNA]</scope>
    <source>
        <strain evidence="1 2">PLS229</strain>
    </source>
</reference>
<comment type="caution">
    <text evidence="1">The sequence shown here is derived from an EMBL/GenBank/DDBJ whole genome shotgun (WGS) entry which is preliminary data.</text>
</comment>
<protein>
    <submittedName>
        <fullName evidence="1">Uncharacterized protein</fullName>
    </submittedName>
</protein>
<sequence length="100" mass="11376">MHRNAKDITHTFQTSVRLDKRLLSTTDLLLLQTRLTLSNRRPLLTDDMTRRDLPTITPCVVDVGDQHPAASTAFTSQQRCNRHFSGVQPSHLPTPLHTYT</sequence>
<evidence type="ECO:0000313" key="2">
    <source>
        <dbReference type="Proteomes" id="UP000020406"/>
    </source>
</evidence>
<organism evidence="1 2">
    <name type="scientific">Xylella taiwanensis</name>
    <dbReference type="NCBI Taxonomy" id="1444770"/>
    <lineage>
        <taxon>Bacteria</taxon>
        <taxon>Pseudomonadati</taxon>
        <taxon>Pseudomonadota</taxon>
        <taxon>Gammaproteobacteria</taxon>
        <taxon>Lysobacterales</taxon>
        <taxon>Lysobacteraceae</taxon>
        <taxon>Xylella</taxon>
    </lineage>
</organism>
<evidence type="ECO:0000313" key="1">
    <source>
        <dbReference type="EMBL" id="EWS78143.1"/>
    </source>
</evidence>
<dbReference type="AlphaFoldDB" id="Z9JJJ6"/>
<gene>
    <name evidence="1" type="ORF">AF72_07455</name>
</gene>
<dbReference type="EMBL" id="JDSQ01000010">
    <property type="protein sequence ID" value="EWS78143.1"/>
    <property type="molecule type" value="Genomic_DNA"/>
</dbReference>
<dbReference type="KEGG" id="xtw:AB672_10505"/>
<proteinExistence type="predicted"/>
<accession>Z9JJJ6</accession>
<dbReference type="Proteomes" id="UP000020406">
    <property type="component" value="Unassembled WGS sequence"/>
</dbReference>